<dbReference type="STRING" id="1276246.SCULI_v1c06240"/>
<keyword evidence="3" id="KW-1185">Reference proteome</keyword>
<dbReference type="Proteomes" id="UP000019267">
    <property type="component" value="Chromosome"/>
</dbReference>
<feature type="signal peptide" evidence="1">
    <location>
        <begin position="1"/>
        <end position="19"/>
    </location>
</feature>
<dbReference type="PROSITE" id="PS51257">
    <property type="entry name" value="PROKAR_LIPOPROTEIN"/>
    <property type="match status" value="1"/>
</dbReference>
<gene>
    <name evidence="2" type="ORF">SCULI_v1c06240</name>
</gene>
<reference evidence="2 3" key="1">
    <citation type="journal article" date="2014" name="Genome Biol. Evol.">
        <title>Molecular evolution of the substrate utilization strategies and putative virulence factors in mosquito-associated Spiroplasma species.</title>
        <authorList>
            <person name="Chang T.H."/>
            <person name="Lo W.S."/>
            <person name="Ku C."/>
            <person name="Chen L.L."/>
            <person name="Kuo C.H."/>
        </authorList>
    </citation>
    <scope>NUCLEOTIDE SEQUENCE [LARGE SCALE GENOMIC DNA]</scope>
    <source>
        <strain evidence="2">AES-1</strain>
    </source>
</reference>
<dbReference type="EMBL" id="CP006681">
    <property type="protein sequence ID" value="AHI52965.1"/>
    <property type="molecule type" value="Genomic_DNA"/>
</dbReference>
<dbReference type="RefSeq" id="WP_025363200.1">
    <property type="nucleotide sequence ID" value="NZ_CP006681.1"/>
</dbReference>
<protein>
    <recommendedName>
        <fullName evidence="4">Lipoprotein</fullName>
    </recommendedName>
</protein>
<evidence type="ECO:0000313" key="2">
    <source>
        <dbReference type="EMBL" id="AHI52965.1"/>
    </source>
</evidence>
<sequence>MKKLLGLLGAMGLTATSAATVIACGDNGDKEEGLVLADGIDVKKVIETLEIEVTAEGKLAIDYKDTEAKPEIPGDEPGYEGFPGTAVGGEMDSYGFLFEETKDLKNTEETAYGFSAKGTAGSDKFTLFVIKLDLTDINEEENTGVAKASVLNKQEFTIPKAEEQKDELILDNKTLEIIQGLTGEINITSDQDLAGITIKETVEGITTEIEGKKILIFVDSTVKVQDYTFTISGENFKDTQFIVEVQEYIYQLTPEAGQELPTSSETAWEFIYDKLEPSNQNEEEIVLELADNKQFEDDFMIDGTKIALNSSWTDGEDGFLKVKTKLVDNKLTITFGAIGLTETKEMKIKYNNSNEITLFYTVVAA</sequence>
<dbReference type="InterPro" id="IPR054816">
    <property type="entry name" value="Lipoprotein_mollicutes-type_CS"/>
</dbReference>
<evidence type="ECO:0008006" key="4">
    <source>
        <dbReference type="Google" id="ProtNLM"/>
    </source>
</evidence>
<evidence type="ECO:0000313" key="3">
    <source>
        <dbReference type="Proteomes" id="UP000019267"/>
    </source>
</evidence>
<organism evidence="2 3">
    <name type="scientific">Spiroplasma culicicola AES-1</name>
    <dbReference type="NCBI Taxonomy" id="1276246"/>
    <lineage>
        <taxon>Bacteria</taxon>
        <taxon>Bacillati</taxon>
        <taxon>Mycoplasmatota</taxon>
        <taxon>Mollicutes</taxon>
        <taxon>Entomoplasmatales</taxon>
        <taxon>Spiroplasmataceae</taxon>
        <taxon>Spiroplasma</taxon>
    </lineage>
</organism>
<dbReference type="KEGG" id="scq:SCULI_v1c06240"/>
<feature type="chain" id="PRO_5004876039" description="Lipoprotein" evidence="1">
    <location>
        <begin position="20"/>
        <end position="365"/>
    </location>
</feature>
<proteinExistence type="predicted"/>
<dbReference type="NCBIfam" id="NF038029">
    <property type="entry name" value="LP_plasma"/>
    <property type="match status" value="1"/>
</dbReference>
<accession>W6A7V4</accession>
<evidence type="ECO:0000256" key="1">
    <source>
        <dbReference type="SAM" id="SignalP"/>
    </source>
</evidence>
<dbReference type="PATRIC" id="fig|1276246.3.peg.623"/>
<dbReference type="HOGENOM" id="CLU_758425_0_0_14"/>
<keyword evidence="1" id="KW-0732">Signal</keyword>
<dbReference type="AlphaFoldDB" id="W6A7V4"/>
<name>W6A7V4_9MOLU</name>